<feature type="transmembrane region" description="Helical" evidence="1">
    <location>
        <begin position="437"/>
        <end position="461"/>
    </location>
</feature>
<feature type="transmembrane region" description="Helical" evidence="1">
    <location>
        <begin position="413"/>
        <end position="431"/>
    </location>
</feature>
<dbReference type="EMBL" id="DTFV01000046">
    <property type="protein sequence ID" value="HGI30296.1"/>
    <property type="molecule type" value="Genomic_DNA"/>
</dbReference>
<evidence type="ECO:0000313" key="4">
    <source>
        <dbReference type="EMBL" id="HGI30296.1"/>
    </source>
</evidence>
<organism evidence="4">
    <name type="scientific">Candidatus Caldatribacterium californiense</name>
    <dbReference type="NCBI Taxonomy" id="1454726"/>
    <lineage>
        <taxon>Bacteria</taxon>
        <taxon>Pseudomonadati</taxon>
        <taxon>Atribacterota</taxon>
        <taxon>Atribacteria</taxon>
        <taxon>Atribacterales</taxon>
        <taxon>Candidatus Caldatribacteriaceae</taxon>
        <taxon>Candidatus Caldatribacterium</taxon>
    </lineage>
</organism>
<dbReference type="Pfam" id="PF20990">
    <property type="entry name" value="DUF2207_C"/>
    <property type="match status" value="1"/>
</dbReference>
<feature type="domain" description="DUF2207" evidence="2">
    <location>
        <begin position="40"/>
        <end position="216"/>
    </location>
</feature>
<keyword evidence="1" id="KW-1133">Transmembrane helix</keyword>
<dbReference type="Pfam" id="PF09972">
    <property type="entry name" value="DUF2207"/>
    <property type="match status" value="1"/>
</dbReference>
<dbReference type="InterPro" id="IPR048389">
    <property type="entry name" value="YciQ-like_C"/>
</dbReference>
<feature type="domain" description="Predicted membrane protein YciQ-like C-terminal" evidence="3">
    <location>
        <begin position="283"/>
        <end position="525"/>
    </location>
</feature>
<evidence type="ECO:0000259" key="3">
    <source>
        <dbReference type="Pfam" id="PF20990"/>
    </source>
</evidence>
<keyword evidence="1" id="KW-0812">Transmembrane</keyword>
<accession>A0A7V4DDJ7</accession>
<reference evidence="4" key="1">
    <citation type="journal article" date="2020" name="mSystems">
        <title>Genome- and Community-Level Interaction Insights into Carbon Utilization and Element Cycling Functions of Hydrothermarchaeota in Hydrothermal Sediment.</title>
        <authorList>
            <person name="Zhou Z."/>
            <person name="Liu Y."/>
            <person name="Xu W."/>
            <person name="Pan J."/>
            <person name="Luo Z.H."/>
            <person name="Li M."/>
        </authorList>
    </citation>
    <scope>NUCLEOTIDE SEQUENCE [LARGE SCALE GENOMIC DNA]</scope>
    <source>
        <strain evidence="4">SpSt-747</strain>
    </source>
</reference>
<keyword evidence="1" id="KW-0472">Membrane</keyword>
<evidence type="ECO:0000256" key="1">
    <source>
        <dbReference type="SAM" id="Phobius"/>
    </source>
</evidence>
<name>A0A7V4DDJ7_9BACT</name>
<evidence type="ECO:0000259" key="2">
    <source>
        <dbReference type="Pfam" id="PF09972"/>
    </source>
</evidence>
<gene>
    <name evidence="4" type="ORF">ENV30_03145</name>
</gene>
<feature type="transmembrane region" description="Helical" evidence="1">
    <location>
        <begin position="251"/>
        <end position="273"/>
    </location>
</feature>
<protein>
    <submittedName>
        <fullName evidence="4">DUF2207 domain-containing protein</fullName>
    </submittedName>
</protein>
<sequence length="600" mass="68035">MAGKEVLKKLIVLLLLVFLFFLFQLGNPYLSAYFSSLYTIEQATIAQRMLPTGEFEVEEEIVYRMRKPFRGVFREVPPSRYVEIEDVRVTTEGVPAEYLEWEYLTPRGFSVRVWLVPFGSAFRLDPRTYPRVVLRVAYRARYVYENGPSVAQVFRQFWGEWDSWASDVRGIFELPENVTVERVYTHPALRVIREGNRFVISARHLPPKALAEVRFVAQPLPDLPYAASNPSLTLEDIKREEGFYRSEIRNALLFFLGLFGIFCVLLLLVFLRFGREPEVSYERLYEEEPPYDDPPDLVNAIVKNLGGSVDDDGIAAVLLHLYHLDLVDFAEEGKAVVLKGSTVPQNLPQTEKALFALLQRFSENGVFRFEHLKEKLERSLKEARSFNSALSSYRKEVGRELAQRKYLRTTGNILAKVIAVFMVLASFGPMSVTDRPILAHLLPFFTVLSGMFFFTGAGVLLTRRDRFGSWSTEGRLYYLRWKAFARFLNDYSLMAEHPPESVVLWEKYLIYATALGIGERVLQHLRKLVPQEVWERESSHSVFYGPFVFLPARNFRELATTASTAVAQASSGKGGGFSGGFRGGAGGFGGGSGGGRGGAF</sequence>
<dbReference type="AlphaFoldDB" id="A0A7V4DDJ7"/>
<proteinExistence type="predicted"/>
<dbReference type="InterPro" id="IPR018702">
    <property type="entry name" value="DUF2207"/>
</dbReference>
<comment type="caution">
    <text evidence="4">The sequence shown here is derived from an EMBL/GenBank/DDBJ whole genome shotgun (WGS) entry which is preliminary data.</text>
</comment>